<dbReference type="GO" id="GO:0051225">
    <property type="term" value="P:spindle assembly"/>
    <property type="evidence" value="ECO:0007669"/>
    <property type="project" value="TreeGrafter"/>
</dbReference>
<dbReference type="PANTHER" id="PTHR31807:SF37">
    <property type="entry name" value="HAUS AUGMIN-LIKE COMPLEX SUBUNIT 8"/>
    <property type="match status" value="1"/>
</dbReference>
<reference evidence="3 4" key="1">
    <citation type="journal article" date="2015" name="Proc. Natl. Acad. Sci. U.S.A.">
        <title>The resurrection genome of Boea hygrometrica: A blueprint for survival of dehydration.</title>
        <authorList>
            <person name="Xiao L."/>
            <person name="Yang G."/>
            <person name="Zhang L."/>
            <person name="Yang X."/>
            <person name="Zhao S."/>
            <person name="Ji Z."/>
            <person name="Zhou Q."/>
            <person name="Hu M."/>
            <person name="Wang Y."/>
            <person name="Chen M."/>
            <person name="Xu Y."/>
            <person name="Jin H."/>
            <person name="Xiao X."/>
            <person name="Hu G."/>
            <person name="Bao F."/>
            <person name="Hu Y."/>
            <person name="Wan P."/>
            <person name="Li L."/>
            <person name="Deng X."/>
            <person name="Kuang T."/>
            <person name="Xiang C."/>
            <person name="Zhu J.K."/>
            <person name="Oliver M.J."/>
            <person name="He Y."/>
        </authorList>
    </citation>
    <scope>NUCLEOTIDE SEQUENCE [LARGE SCALE GENOMIC DNA]</scope>
    <source>
        <strain evidence="4">cv. XS01</strain>
    </source>
</reference>
<organism evidence="3 4">
    <name type="scientific">Dorcoceras hygrometricum</name>
    <dbReference type="NCBI Taxonomy" id="472368"/>
    <lineage>
        <taxon>Eukaryota</taxon>
        <taxon>Viridiplantae</taxon>
        <taxon>Streptophyta</taxon>
        <taxon>Embryophyta</taxon>
        <taxon>Tracheophyta</taxon>
        <taxon>Spermatophyta</taxon>
        <taxon>Magnoliopsida</taxon>
        <taxon>eudicotyledons</taxon>
        <taxon>Gunneridae</taxon>
        <taxon>Pentapetalae</taxon>
        <taxon>asterids</taxon>
        <taxon>lamiids</taxon>
        <taxon>Lamiales</taxon>
        <taxon>Gesneriaceae</taxon>
        <taxon>Didymocarpoideae</taxon>
        <taxon>Trichosporeae</taxon>
        <taxon>Loxocarpinae</taxon>
        <taxon>Dorcoceras</taxon>
    </lineage>
</organism>
<name>A0A2Z7BRK3_9LAMI</name>
<dbReference type="PANTHER" id="PTHR31807">
    <property type="entry name" value="AUGMIN FAMILY MEMBER"/>
    <property type="match status" value="1"/>
</dbReference>
<dbReference type="Proteomes" id="UP000250235">
    <property type="component" value="Unassembled WGS sequence"/>
</dbReference>
<dbReference type="EMBL" id="KV005026">
    <property type="protein sequence ID" value="KZV34621.1"/>
    <property type="molecule type" value="Genomic_DNA"/>
</dbReference>
<evidence type="ECO:0000313" key="3">
    <source>
        <dbReference type="EMBL" id="KZV34621.1"/>
    </source>
</evidence>
<keyword evidence="4" id="KW-1185">Reference proteome</keyword>
<feature type="region of interest" description="Disordered" evidence="2">
    <location>
        <begin position="38"/>
        <end position="105"/>
    </location>
</feature>
<feature type="region of interest" description="Disordered" evidence="2">
    <location>
        <begin position="320"/>
        <end position="366"/>
    </location>
</feature>
<dbReference type="OrthoDB" id="1924320at2759"/>
<evidence type="ECO:0000256" key="1">
    <source>
        <dbReference type="ARBA" id="ARBA00010016"/>
    </source>
</evidence>
<dbReference type="InterPro" id="IPR007573">
    <property type="entry name" value="QWRF"/>
</dbReference>
<comment type="similarity">
    <text evidence="1">Belongs to the QWRF family.</text>
</comment>
<dbReference type="AlphaFoldDB" id="A0A2Z7BRK3"/>
<feature type="region of interest" description="Disordered" evidence="2">
    <location>
        <begin position="143"/>
        <end position="209"/>
    </location>
</feature>
<protein>
    <submittedName>
        <fullName evidence="3">QWRF motif-containing protein 8</fullName>
    </submittedName>
</protein>
<dbReference type="GO" id="GO:0008017">
    <property type="term" value="F:microtubule binding"/>
    <property type="evidence" value="ECO:0007669"/>
    <property type="project" value="TreeGrafter"/>
</dbReference>
<dbReference type="GO" id="GO:0005737">
    <property type="term" value="C:cytoplasm"/>
    <property type="evidence" value="ECO:0007669"/>
    <property type="project" value="TreeGrafter"/>
</dbReference>
<dbReference type="Pfam" id="PF04484">
    <property type="entry name" value="QWRF"/>
    <property type="match status" value="1"/>
</dbReference>
<dbReference type="GO" id="GO:0005880">
    <property type="term" value="C:nuclear microtubule"/>
    <property type="evidence" value="ECO:0007669"/>
    <property type="project" value="TreeGrafter"/>
</dbReference>
<feature type="compositionally biased region" description="Polar residues" evidence="2">
    <location>
        <begin position="43"/>
        <end position="71"/>
    </location>
</feature>
<evidence type="ECO:0000256" key="2">
    <source>
        <dbReference type="SAM" id="MobiDB-lite"/>
    </source>
</evidence>
<accession>A0A2Z7BRK3</accession>
<feature type="compositionally biased region" description="Basic and acidic residues" evidence="2">
    <location>
        <begin position="189"/>
        <end position="198"/>
    </location>
</feature>
<gene>
    <name evidence="3" type="ORF">F511_23399</name>
</gene>
<evidence type="ECO:0000313" key="4">
    <source>
        <dbReference type="Proteomes" id="UP000250235"/>
    </source>
</evidence>
<sequence length="631" mass="68465">MDVCELPESLEKQSISVATKPPSIQAVNNHGILRSRIGEVSSRYKSPASSTGPKLCPSPNTSRTAPTSTESCPKRAVSAERKRSLGPLSPPSPSPSTPVQDTSSEMLMASKWIAGKKFPGPSRSMRSLSVSFKSDIISVPMSKREKPVSNVLSDRVLRPSSNIAHKQAELPASRKPTPERKGTPNKGRRSSDKSENSKPTDSLPASLVHQHRWPTRVNGRASSTAVNRDINLTDKMNKTASLSHSMKAELYPRRLSLDGTPLQKFTNDLLMIRTCCDNGKVMLNGCLSDDSSMMIQSASSSAPDKTPVMYAAARTQYLPTPVLRSPSPPVSRGVSPARNKVGKPSSRGPSPARVRPSSPSRQPQTSTSVLSFIADIKKGNKAATHIEDVHQLRLLYNRHLQWQYANARSDAVLNSLKVKAEKILYNMWRTIASLLDSATAKRTHLQQLRLILKLYSILDNQLTCLDQWALVESGHANSLTLVTQELQAATIRIPVAGGARGDIGTIKAAVCSAVDVMQAMGSSLCSILSQMEGMNSLVSQVADIAAQERAMLADCESLMSIAAAFQSMNILCVVSFGSVRMAFAGKGSHPTDDLRRNQCVRAGCMGIDIAPPVCDHWFYVSAFQEWGHIDC</sequence>
<proteinExistence type="inferred from homology"/>